<evidence type="ECO:0000259" key="3">
    <source>
        <dbReference type="Pfam" id="PF18142"/>
    </source>
</evidence>
<sequence>MNDNNTKTDAPRLPPIAMAALSEGSAGTSAKDKAPNETPGPEWTRDHWNTEKHRFLSAAEWSTIAHGLGGVRDGESDKPCHPTHWLWPPIGMPQGLYREVVSHRYRFYFLFHLTSILRLTLLVSQLLLGAALTALGAMSLQDGKSITFLGATNTVVAGCIAFMHNSGLPDRYWSDKVEFEDIEDRIREILDSRTVPVGLPAEQVLAECFDRFRHAKSTVAINLPANYAASKQMLPSAGRVPPVAEVPAKADEPKASASKTS</sequence>
<reference evidence="4 5" key="1">
    <citation type="journal article" date="2016" name="Genome Biol. Evol.">
        <title>Divergent and convergent evolution of fungal pathogenicity.</title>
        <authorList>
            <person name="Shang Y."/>
            <person name="Xiao G."/>
            <person name="Zheng P."/>
            <person name="Cen K."/>
            <person name="Zhan S."/>
            <person name="Wang C."/>
        </authorList>
    </citation>
    <scope>NUCLEOTIDE SEQUENCE [LARGE SCALE GENOMIC DNA]</scope>
    <source>
        <strain evidence="4 5">RCEF 2490</strain>
    </source>
</reference>
<accession>A0A168F8S6</accession>
<dbReference type="Pfam" id="PF18142">
    <property type="entry name" value="SLATT_fungal"/>
    <property type="match status" value="1"/>
</dbReference>
<feature type="region of interest" description="Disordered" evidence="1">
    <location>
        <begin position="240"/>
        <end position="261"/>
    </location>
</feature>
<dbReference type="OrthoDB" id="5398270at2759"/>
<protein>
    <recommendedName>
        <fullName evidence="3">SMODS and SLOG-associating 2TM effector domain-containing protein</fullName>
    </recommendedName>
</protein>
<evidence type="ECO:0000313" key="5">
    <source>
        <dbReference type="Proteomes" id="UP000078544"/>
    </source>
</evidence>
<dbReference type="PANTHER" id="PTHR38793">
    <property type="entry name" value="SLATT_FUNGAL DOMAIN-CONTAINING PROTEIN-RELATED"/>
    <property type="match status" value="1"/>
</dbReference>
<dbReference type="Proteomes" id="UP000078544">
    <property type="component" value="Unassembled WGS sequence"/>
</dbReference>
<evidence type="ECO:0000313" key="4">
    <source>
        <dbReference type="EMBL" id="KZZ99599.1"/>
    </source>
</evidence>
<feature type="domain" description="SMODS and SLOG-associating 2TM effector" evidence="3">
    <location>
        <begin position="100"/>
        <end position="217"/>
    </location>
</feature>
<feature type="transmembrane region" description="Helical" evidence="2">
    <location>
        <begin position="146"/>
        <end position="163"/>
    </location>
</feature>
<feature type="transmembrane region" description="Helical" evidence="2">
    <location>
        <begin position="107"/>
        <end position="140"/>
    </location>
</feature>
<proteinExistence type="predicted"/>
<evidence type="ECO:0000256" key="1">
    <source>
        <dbReference type="SAM" id="MobiDB-lite"/>
    </source>
</evidence>
<organism evidence="4 5">
    <name type="scientific">Moelleriella libera RCEF 2490</name>
    <dbReference type="NCBI Taxonomy" id="1081109"/>
    <lineage>
        <taxon>Eukaryota</taxon>
        <taxon>Fungi</taxon>
        <taxon>Dikarya</taxon>
        <taxon>Ascomycota</taxon>
        <taxon>Pezizomycotina</taxon>
        <taxon>Sordariomycetes</taxon>
        <taxon>Hypocreomycetidae</taxon>
        <taxon>Hypocreales</taxon>
        <taxon>Clavicipitaceae</taxon>
        <taxon>Moelleriella</taxon>
    </lineage>
</organism>
<dbReference type="PANTHER" id="PTHR38793:SF1">
    <property type="entry name" value="SMODS AND SLOG-ASSOCIATING 2TM EFFECTOR DOMAIN-CONTAINING PROTEIN"/>
    <property type="match status" value="1"/>
</dbReference>
<keyword evidence="2" id="KW-0472">Membrane</keyword>
<evidence type="ECO:0000256" key="2">
    <source>
        <dbReference type="SAM" id="Phobius"/>
    </source>
</evidence>
<dbReference type="InterPro" id="IPR041622">
    <property type="entry name" value="SLATT_fungi"/>
</dbReference>
<feature type="region of interest" description="Disordered" evidence="1">
    <location>
        <begin position="1"/>
        <end position="46"/>
    </location>
</feature>
<keyword evidence="5" id="KW-1185">Reference proteome</keyword>
<keyword evidence="2" id="KW-1133">Transmembrane helix</keyword>
<keyword evidence="2" id="KW-0812">Transmembrane</keyword>
<comment type="caution">
    <text evidence="4">The sequence shown here is derived from an EMBL/GenBank/DDBJ whole genome shotgun (WGS) entry which is preliminary data.</text>
</comment>
<dbReference type="AlphaFoldDB" id="A0A168F8S6"/>
<name>A0A168F8S6_9HYPO</name>
<gene>
    <name evidence="4" type="ORF">AAL_02171</name>
</gene>
<dbReference type="EMBL" id="AZGY01000003">
    <property type="protein sequence ID" value="KZZ99599.1"/>
    <property type="molecule type" value="Genomic_DNA"/>
</dbReference>
<dbReference type="NCBIfam" id="NF033635">
    <property type="entry name" value="SLATT_fungal"/>
    <property type="match status" value="1"/>
</dbReference>